<evidence type="ECO:0000313" key="1">
    <source>
        <dbReference type="EMBL" id="MPC89254.1"/>
    </source>
</evidence>
<organism evidence="1 2">
    <name type="scientific">Portunus trituberculatus</name>
    <name type="common">Swimming crab</name>
    <name type="synonym">Neptunus trituberculatus</name>
    <dbReference type="NCBI Taxonomy" id="210409"/>
    <lineage>
        <taxon>Eukaryota</taxon>
        <taxon>Metazoa</taxon>
        <taxon>Ecdysozoa</taxon>
        <taxon>Arthropoda</taxon>
        <taxon>Crustacea</taxon>
        <taxon>Multicrustacea</taxon>
        <taxon>Malacostraca</taxon>
        <taxon>Eumalacostraca</taxon>
        <taxon>Eucarida</taxon>
        <taxon>Decapoda</taxon>
        <taxon>Pleocyemata</taxon>
        <taxon>Brachyura</taxon>
        <taxon>Eubrachyura</taxon>
        <taxon>Portunoidea</taxon>
        <taxon>Portunidae</taxon>
        <taxon>Portuninae</taxon>
        <taxon>Portunus</taxon>
    </lineage>
</organism>
<sequence length="63" mass="6997">MDWHLSSPKWITLTKESVKYELSIPLPGASHETQGRGKGILTLRGEGCFGRQEKDKSEAGLLQ</sequence>
<evidence type="ECO:0000313" key="2">
    <source>
        <dbReference type="Proteomes" id="UP000324222"/>
    </source>
</evidence>
<dbReference type="AlphaFoldDB" id="A0A5B7JA19"/>
<reference evidence="1 2" key="1">
    <citation type="submission" date="2019-05" db="EMBL/GenBank/DDBJ databases">
        <title>Another draft genome of Portunus trituberculatus and its Hox gene families provides insights of decapod evolution.</title>
        <authorList>
            <person name="Jeong J.-H."/>
            <person name="Song I."/>
            <person name="Kim S."/>
            <person name="Choi T."/>
            <person name="Kim D."/>
            <person name="Ryu S."/>
            <person name="Kim W."/>
        </authorList>
    </citation>
    <scope>NUCLEOTIDE SEQUENCE [LARGE SCALE GENOMIC DNA]</scope>
    <source>
        <tissue evidence="1">Muscle</tissue>
    </source>
</reference>
<comment type="caution">
    <text evidence="1">The sequence shown here is derived from an EMBL/GenBank/DDBJ whole genome shotgun (WGS) entry which is preliminary data.</text>
</comment>
<proteinExistence type="predicted"/>
<accession>A0A5B7JA19</accession>
<gene>
    <name evidence="1" type="ORF">E2C01_084191</name>
</gene>
<dbReference type="Proteomes" id="UP000324222">
    <property type="component" value="Unassembled WGS sequence"/>
</dbReference>
<name>A0A5B7JA19_PORTR</name>
<dbReference type="EMBL" id="VSRR010080411">
    <property type="protein sequence ID" value="MPC89254.1"/>
    <property type="molecule type" value="Genomic_DNA"/>
</dbReference>
<keyword evidence="2" id="KW-1185">Reference proteome</keyword>
<protein>
    <submittedName>
        <fullName evidence="1">Uncharacterized protein</fullName>
    </submittedName>
</protein>